<dbReference type="SUPFAM" id="SSF52540">
    <property type="entry name" value="P-loop containing nucleoside triphosphate hydrolases"/>
    <property type="match status" value="1"/>
</dbReference>
<comment type="caution">
    <text evidence="2">The sequence shown here is derived from an EMBL/GenBank/DDBJ whole genome shotgun (WGS) entry which is preliminary data.</text>
</comment>
<dbReference type="InterPro" id="IPR003959">
    <property type="entry name" value="ATPase_AAA_core"/>
</dbReference>
<dbReference type="EMBL" id="LAZR01005844">
    <property type="protein sequence ID" value="KKM96699.1"/>
    <property type="molecule type" value="Genomic_DNA"/>
</dbReference>
<organism evidence="2">
    <name type="scientific">marine sediment metagenome</name>
    <dbReference type="NCBI Taxonomy" id="412755"/>
    <lineage>
        <taxon>unclassified sequences</taxon>
        <taxon>metagenomes</taxon>
        <taxon>ecological metagenomes</taxon>
    </lineage>
</organism>
<evidence type="ECO:0000259" key="1">
    <source>
        <dbReference type="Pfam" id="PF00004"/>
    </source>
</evidence>
<gene>
    <name evidence="2" type="ORF">LCGC14_1175390</name>
</gene>
<dbReference type="Pfam" id="PF00004">
    <property type="entry name" value="AAA"/>
    <property type="match status" value="1"/>
</dbReference>
<evidence type="ECO:0000313" key="2">
    <source>
        <dbReference type="EMBL" id="KKM96699.1"/>
    </source>
</evidence>
<feature type="domain" description="ATPase AAA-type core" evidence="1">
    <location>
        <begin position="152"/>
        <end position="234"/>
    </location>
</feature>
<proteinExistence type="predicted"/>
<sequence length="325" mass="36668">MNDIEVLRRAYERENDVRDYRPPGKRSWQGYLVGATRSQLHRFKEEGIIAIAFRAEGGVTKYLLTEKGRNLAVPSVLEREFERVPAATILEALSLVVGFDDVKETIARAIESQRKINFMLEGPPACAKSVMLEGLRAAVPEAFMAFGSRTSAAGLSEILFEYQPRVLLLDEADKMRHEVFSVLLGLMERGEILETKHHAVRGITLETTIIAACNSSAKMPREFLSRFALHVHFPTYTREEFIDVCRGFLSRAEGCSEDLATLIGQSVYDNDIGDIRKARGVWELITAPTEQEVSRVIQLMLKYSPESNRPRKRQAREVGRIPGLE</sequence>
<dbReference type="InterPro" id="IPR027417">
    <property type="entry name" value="P-loop_NTPase"/>
</dbReference>
<name>A0A0F9LNN0_9ZZZZ</name>
<dbReference type="AlphaFoldDB" id="A0A0F9LNN0"/>
<reference evidence="2" key="1">
    <citation type="journal article" date="2015" name="Nature">
        <title>Complex archaea that bridge the gap between prokaryotes and eukaryotes.</title>
        <authorList>
            <person name="Spang A."/>
            <person name="Saw J.H."/>
            <person name="Jorgensen S.L."/>
            <person name="Zaremba-Niedzwiedzka K."/>
            <person name="Martijn J."/>
            <person name="Lind A.E."/>
            <person name="van Eijk R."/>
            <person name="Schleper C."/>
            <person name="Guy L."/>
            <person name="Ettema T.J."/>
        </authorList>
    </citation>
    <scope>NUCLEOTIDE SEQUENCE</scope>
</reference>
<dbReference type="GO" id="GO:0016887">
    <property type="term" value="F:ATP hydrolysis activity"/>
    <property type="evidence" value="ECO:0007669"/>
    <property type="project" value="InterPro"/>
</dbReference>
<protein>
    <recommendedName>
        <fullName evidence="1">ATPase AAA-type core domain-containing protein</fullName>
    </recommendedName>
</protein>
<dbReference type="CDD" id="cd00009">
    <property type="entry name" value="AAA"/>
    <property type="match status" value="1"/>
</dbReference>
<dbReference type="GO" id="GO:0005524">
    <property type="term" value="F:ATP binding"/>
    <property type="evidence" value="ECO:0007669"/>
    <property type="project" value="InterPro"/>
</dbReference>
<accession>A0A0F9LNN0</accession>
<dbReference type="Gene3D" id="3.40.50.300">
    <property type="entry name" value="P-loop containing nucleotide triphosphate hydrolases"/>
    <property type="match status" value="1"/>
</dbReference>